<evidence type="ECO:0000256" key="14">
    <source>
        <dbReference type="ARBA" id="ARBA00023264"/>
    </source>
</evidence>
<evidence type="ECO:0000256" key="1">
    <source>
        <dbReference type="ARBA" id="ARBA00004651"/>
    </source>
</evidence>
<feature type="transmembrane region" description="Helical" evidence="19">
    <location>
        <begin position="27"/>
        <end position="44"/>
    </location>
</feature>
<evidence type="ECO:0000256" key="9">
    <source>
        <dbReference type="ARBA" id="ARBA00022840"/>
    </source>
</evidence>
<dbReference type="GO" id="GO:0008654">
    <property type="term" value="P:phospholipid biosynthetic process"/>
    <property type="evidence" value="ECO:0007669"/>
    <property type="project" value="UniProtKB-KW"/>
</dbReference>
<dbReference type="PANTHER" id="PTHR34299:SF1">
    <property type="entry name" value="DIACYLGLYCEROL KINASE"/>
    <property type="match status" value="1"/>
</dbReference>
<evidence type="ECO:0000256" key="18">
    <source>
        <dbReference type="PIRSR" id="PIRSR600829-4"/>
    </source>
</evidence>
<evidence type="ECO:0000256" key="17">
    <source>
        <dbReference type="PIRSR" id="PIRSR600829-3"/>
    </source>
</evidence>
<keyword evidence="12 19" id="KW-0472">Membrane</keyword>
<evidence type="ECO:0000256" key="7">
    <source>
        <dbReference type="ARBA" id="ARBA00022741"/>
    </source>
</evidence>
<evidence type="ECO:0000256" key="15">
    <source>
        <dbReference type="PIRSR" id="PIRSR600829-1"/>
    </source>
</evidence>
<keyword evidence="7 17" id="KW-0547">Nucleotide-binding</keyword>
<keyword evidence="3" id="KW-1003">Cell membrane</keyword>
<keyword evidence="5" id="KW-0808">Transferase</keyword>
<comment type="subcellular location">
    <subcellularLocation>
        <location evidence="1">Cell membrane</location>
        <topology evidence="1">Multi-pass membrane protein</topology>
    </subcellularLocation>
</comment>
<keyword evidence="6 19" id="KW-0812">Transmembrane</keyword>
<proteinExistence type="inferred from homology"/>
<evidence type="ECO:0000313" key="20">
    <source>
        <dbReference type="EMBL" id="MBF4500174.1"/>
    </source>
</evidence>
<dbReference type="GO" id="GO:0046872">
    <property type="term" value="F:metal ion binding"/>
    <property type="evidence" value="ECO:0007669"/>
    <property type="project" value="UniProtKB-KW"/>
</dbReference>
<evidence type="ECO:0000256" key="4">
    <source>
        <dbReference type="ARBA" id="ARBA00022516"/>
    </source>
</evidence>
<gene>
    <name evidence="20" type="ORF">IRY55_02265</name>
</gene>
<feature type="binding site" evidence="17">
    <location>
        <begin position="88"/>
        <end position="89"/>
    </location>
    <ligand>
        <name>ATP</name>
        <dbReference type="ChEBI" id="CHEBI:30616"/>
    </ligand>
</feature>
<evidence type="ECO:0000256" key="19">
    <source>
        <dbReference type="SAM" id="Phobius"/>
    </source>
</evidence>
<keyword evidence="10 19" id="KW-1133">Transmembrane helix</keyword>
<feature type="binding site" evidence="17">
    <location>
        <position position="22"/>
    </location>
    <ligand>
        <name>ATP</name>
        <dbReference type="ChEBI" id="CHEBI:30616"/>
    </ligand>
</feature>
<evidence type="ECO:0000256" key="11">
    <source>
        <dbReference type="ARBA" id="ARBA00023098"/>
    </source>
</evidence>
<dbReference type="Pfam" id="PF01219">
    <property type="entry name" value="DAGK_prokar"/>
    <property type="match status" value="1"/>
</dbReference>
<feature type="transmembrane region" description="Helical" evidence="19">
    <location>
        <begin position="90"/>
        <end position="111"/>
    </location>
</feature>
<evidence type="ECO:0000256" key="3">
    <source>
        <dbReference type="ARBA" id="ARBA00022475"/>
    </source>
</evidence>
<dbReference type="InterPro" id="IPR000829">
    <property type="entry name" value="DAGK"/>
</dbReference>
<evidence type="ECO:0000256" key="12">
    <source>
        <dbReference type="ARBA" id="ARBA00023136"/>
    </source>
</evidence>
<dbReference type="Proteomes" id="UP000622653">
    <property type="component" value="Unassembled WGS sequence"/>
</dbReference>
<dbReference type="GO" id="GO:0005524">
    <property type="term" value="F:ATP binding"/>
    <property type="evidence" value="ECO:0007669"/>
    <property type="project" value="UniProtKB-KW"/>
</dbReference>
<keyword evidence="8 20" id="KW-0418">Kinase</keyword>
<evidence type="ECO:0000313" key="21">
    <source>
        <dbReference type="Proteomes" id="UP000622653"/>
    </source>
</evidence>
<reference evidence="20" key="1">
    <citation type="submission" date="2020-11" db="EMBL/GenBank/DDBJ databases">
        <title>Multidrug resistant novel bacterium Savagea serpentis sp. nov., isolated from the scats of a vine snake (Ahaetulla nasuta).</title>
        <authorList>
            <person name="Venkata Ramana V."/>
            <person name="Vikas Patil S."/>
            <person name="Yogita Lugani V."/>
        </authorList>
    </citation>
    <scope>NUCLEOTIDE SEQUENCE</scope>
    <source>
        <strain evidence="20">SN6</strain>
    </source>
</reference>
<dbReference type="Gene3D" id="1.10.287.3610">
    <property type="match status" value="1"/>
</dbReference>
<protein>
    <submittedName>
        <fullName evidence="20">Diacylglycerol kinase family protein</fullName>
    </submittedName>
</protein>
<comment type="cofactor">
    <cofactor evidence="18">
        <name>Mg(2+)</name>
        <dbReference type="ChEBI" id="CHEBI:18420"/>
    </cofactor>
    <text evidence="18">Mn(2+), Zn(2+), Cd(2+) and Co(2+) support activity to lesser extents.</text>
</comment>
<feature type="active site" description="Proton acceptor" evidence="15">
    <location>
        <position position="63"/>
    </location>
</feature>
<keyword evidence="21" id="KW-1185">Reference proteome</keyword>
<keyword evidence="14" id="KW-1208">Phospholipid metabolism</keyword>
<feature type="binding site" evidence="18">
    <location>
        <position position="22"/>
    </location>
    <ligand>
        <name>a divalent metal cation</name>
        <dbReference type="ChEBI" id="CHEBI:60240"/>
    </ligand>
</feature>
<dbReference type="CDD" id="cd14265">
    <property type="entry name" value="UDPK_IM_like"/>
    <property type="match status" value="1"/>
</dbReference>
<feature type="binding site" evidence="17">
    <location>
        <position position="70"/>
    </location>
    <ligand>
        <name>ATP</name>
        <dbReference type="ChEBI" id="CHEBI:30616"/>
    </ligand>
</feature>
<dbReference type="GO" id="GO:0005886">
    <property type="term" value="C:plasma membrane"/>
    <property type="evidence" value="ECO:0007669"/>
    <property type="project" value="UniProtKB-SubCell"/>
</dbReference>
<keyword evidence="11" id="KW-0443">Lipid metabolism</keyword>
<evidence type="ECO:0000256" key="16">
    <source>
        <dbReference type="PIRSR" id="PIRSR600829-2"/>
    </source>
</evidence>
<keyword evidence="18" id="KW-0460">Magnesium</keyword>
<comment type="similarity">
    <text evidence="2">Belongs to the bacterial diacylglycerol kinase family.</text>
</comment>
<sequence>MRKYIDSFRYALEGIVHGMKTEKHLRFHLFSAIVVIGVSMWTGLSQTEWVIVLLLIGGMFAFELMNAAIERVVDLVTTDYAPLAKRAKDLAAGAVLIYAFMSACIGLMIFIPKWWR</sequence>
<keyword evidence="18" id="KW-0479">Metal-binding</keyword>
<dbReference type="AlphaFoldDB" id="A0A8J7G8L5"/>
<accession>A0A8J7G8L5</accession>
<dbReference type="InterPro" id="IPR033717">
    <property type="entry name" value="UDPK"/>
</dbReference>
<evidence type="ECO:0000256" key="13">
    <source>
        <dbReference type="ARBA" id="ARBA00023209"/>
    </source>
</evidence>
<keyword evidence="13" id="KW-0594">Phospholipid biosynthesis</keyword>
<evidence type="ECO:0000256" key="2">
    <source>
        <dbReference type="ARBA" id="ARBA00005967"/>
    </source>
</evidence>
<organism evidence="20 21">
    <name type="scientific">Savagea serpentis</name>
    <dbReference type="NCBI Taxonomy" id="2785297"/>
    <lineage>
        <taxon>Bacteria</taxon>
        <taxon>Bacillati</taxon>
        <taxon>Bacillota</taxon>
        <taxon>Bacilli</taxon>
        <taxon>Bacillales</taxon>
        <taxon>Caryophanaceae</taxon>
        <taxon>Savagea</taxon>
    </lineage>
</organism>
<feature type="binding site" evidence="17">
    <location>
        <position position="10"/>
    </location>
    <ligand>
        <name>ATP</name>
        <dbReference type="ChEBI" id="CHEBI:30616"/>
    </ligand>
</feature>
<feature type="binding site" evidence="18">
    <location>
        <position position="70"/>
    </location>
    <ligand>
        <name>a divalent metal cation</name>
        <dbReference type="ChEBI" id="CHEBI:60240"/>
    </ligand>
</feature>
<dbReference type="GO" id="GO:0016301">
    <property type="term" value="F:kinase activity"/>
    <property type="evidence" value="ECO:0007669"/>
    <property type="project" value="UniProtKB-KW"/>
</dbReference>
<feature type="transmembrane region" description="Helical" evidence="19">
    <location>
        <begin position="50"/>
        <end position="69"/>
    </location>
</feature>
<name>A0A8J7G8L5_9BACL</name>
<feature type="binding site" evidence="16">
    <location>
        <position position="63"/>
    </location>
    <ligand>
        <name>substrate</name>
    </ligand>
</feature>
<comment type="caution">
    <text evidence="20">The sequence shown here is derived from an EMBL/GenBank/DDBJ whole genome shotgun (WGS) entry which is preliminary data.</text>
</comment>
<dbReference type="RefSeq" id="WP_194561628.1">
    <property type="nucleotide sequence ID" value="NZ_JADKPV010000001.1"/>
</dbReference>
<evidence type="ECO:0000256" key="10">
    <source>
        <dbReference type="ARBA" id="ARBA00022989"/>
    </source>
</evidence>
<keyword evidence="4" id="KW-0444">Lipid biosynthesis</keyword>
<dbReference type="InterPro" id="IPR036945">
    <property type="entry name" value="DAGK_sf"/>
</dbReference>
<evidence type="ECO:0000256" key="5">
    <source>
        <dbReference type="ARBA" id="ARBA00022679"/>
    </source>
</evidence>
<evidence type="ECO:0000256" key="8">
    <source>
        <dbReference type="ARBA" id="ARBA00022777"/>
    </source>
</evidence>
<dbReference type="EMBL" id="JADKPV010000001">
    <property type="protein sequence ID" value="MBF4500174.1"/>
    <property type="molecule type" value="Genomic_DNA"/>
</dbReference>
<keyword evidence="9 17" id="KW-0067">ATP-binding</keyword>
<dbReference type="PANTHER" id="PTHR34299">
    <property type="entry name" value="DIACYLGLYCEROL KINASE"/>
    <property type="match status" value="1"/>
</dbReference>
<evidence type="ECO:0000256" key="6">
    <source>
        <dbReference type="ARBA" id="ARBA00022692"/>
    </source>
</evidence>